<feature type="region of interest" description="Disordered" evidence="1">
    <location>
        <begin position="42"/>
        <end position="65"/>
    </location>
</feature>
<sequence>MQDLDSFKLRFDMPEHKDFYSLYGELPGVEPKDIETEFSGPRTMTIHEHSKRTYTSGTPPAGMLEGIHNAGMVANAGKGYQKESKKE</sequence>
<accession>A0A1L7XHP6</accession>
<dbReference type="Proteomes" id="UP000184330">
    <property type="component" value="Unassembled WGS sequence"/>
</dbReference>
<keyword evidence="3" id="KW-1185">Reference proteome</keyword>
<evidence type="ECO:0000256" key="1">
    <source>
        <dbReference type="SAM" id="MobiDB-lite"/>
    </source>
</evidence>
<dbReference type="EMBL" id="FJOG01000027">
    <property type="protein sequence ID" value="CZR64544.1"/>
    <property type="molecule type" value="Genomic_DNA"/>
</dbReference>
<dbReference type="OrthoDB" id="1431247at2759"/>
<name>A0A1L7XHP6_9HELO</name>
<dbReference type="AlphaFoldDB" id="A0A1L7XHP6"/>
<evidence type="ECO:0000313" key="3">
    <source>
        <dbReference type="Proteomes" id="UP000184330"/>
    </source>
</evidence>
<evidence type="ECO:0000313" key="2">
    <source>
        <dbReference type="EMBL" id="CZR64544.1"/>
    </source>
</evidence>
<reference evidence="2 3" key="1">
    <citation type="submission" date="2016-03" db="EMBL/GenBank/DDBJ databases">
        <authorList>
            <person name="Ploux O."/>
        </authorList>
    </citation>
    <scope>NUCLEOTIDE SEQUENCE [LARGE SCALE GENOMIC DNA]</scope>
    <source>
        <strain evidence="2 3">UAMH 11012</strain>
    </source>
</reference>
<dbReference type="Gene3D" id="2.60.40.790">
    <property type="match status" value="1"/>
</dbReference>
<protein>
    <submittedName>
        <fullName evidence="2">Uncharacterized protein</fullName>
    </submittedName>
</protein>
<gene>
    <name evidence="2" type="ORF">PAC_14442</name>
</gene>
<dbReference type="SUPFAM" id="SSF49764">
    <property type="entry name" value="HSP20-like chaperones"/>
    <property type="match status" value="1"/>
</dbReference>
<dbReference type="CDD" id="cd06464">
    <property type="entry name" value="ACD_sHsps-like"/>
    <property type="match status" value="1"/>
</dbReference>
<dbReference type="InterPro" id="IPR008978">
    <property type="entry name" value="HSP20-like_chaperone"/>
</dbReference>
<organism evidence="2 3">
    <name type="scientific">Phialocephala subalpina</name>
    <dbReference type="NCBI Taxonomy" id="576137"/>
    <lineage>
        <taxon>Eukaryota</taxon>
        <taxon>Fungi</taxon>
        <taxon>Dikarya</taxon>
        <taxon>Ascomycota</taxon>
        <taxon>Pezizomycotina</taxon>
        <taxon>Leotiomycetes</taxon>
        <taxon>Helotiales</taxon>
        <taxon>Mollisiaceae</taxon>
        <taxon>Phialocephala</taxon>
        <taxon>Phialocephala fortinii species complex</taxon>
    </lineage>
</organism>
<proteinExistence type="predicted"/>
<dbReference type="STRING" id="576137.A0A1L7XHP6"/>